<dbReference type="EC" id="2.7.1.-" evidence="11"/>
<dbReference type="InterPro" id="IPR022673">
    <property type="entry name" value="Hexokinase_C"/>
</dbReference>
<dbReference type="CDD" id="cd24018">
    <property type="entry name" value="ASKHA_NBD_HK_fungi"/>
    <property type="match status" value="1"/>
</dbReference>
<dbReference type="SUPFAM" id="SSF53067">
    <property type="entry name" value="Actin-like ATPase domain"/>
    <property type="match status" value="2"/>
</dbReference>
<evidence type="ECO:0000256" key="6">
    <source>
        <dbReference type="ARBA" id="ARBA00022777"/>
    </source>
</evidence>
<dbReference type="Pfam" id="PF03727">
    <property type="entry name" value="Hexokinase_2"/>
    <property type="match status" value="1"/>
</dbReference>
<dbReference type="GO" id="GO:0005536">
    <property type="term" value="F:D-glucose binding"/>
    <property type="evidence" value="ECO:0007669"/>
    <property type="project" value="InterPro"/>
</dbReference>
<keyword evidence="7 11" id="KW-0067">ATP-binding</keyword>
<evidence type="ECO:0000313" key="14">
    <source>
        <dbReference type="EMBL" id="KAJ1727867.1"/>
    </source>
</evidence>
<gene>
    <name evidence="14" type="ORF">LPJ61_004348</name>
</gene>
<dbReference type="InterPro" id="IPR043129">
    <property type="entry name" value="ATPase_NBD"/>
</dbReference>
<evidence type="ECO:0000256" key="2">
    <source>
        <dbReference type="ARBA" id="ARBA00005028"/>
    </source>
</evidence>
<dbReference type="InterPro" id="IPR001312">
    <property type="entry name" value="Hexokinase"/>
</dbReference>
<keyword evidence="6 11" id="KW-0418">Kinase</keyword>
<evidence type="ECO:0000313" key="15">
    <source>
        <dbReference type="Proteomes" id="UP001143981"/>
    </source>
</evidence>
<dbReference type="Pfam" id="PF00349">
    <property type="entry name" value="Hexokinase_1"/>
    <property type="match status" value="1"/>
</dbReference>
<keyword evidence="8 11" id="KW-0324">Glycolysis</keyword>
<proteinExistence type="inferred from homology"/>
<keyword evidence="5 11" id="KW-0547">Nucleotide-binding</keyword>
<accession>A0A9W7YAU3</accession>
<dbReference type="PANTHER" id="PTHR19443">
    <property type="entry name" value="HEXOKINASE"/>
    <property type="match status" value="1"/>
</dbReference>
<evidence type="ECO:0000256" key="5">
    <source>
        <dbReference type="ARBA" id="ARBA00022741"/>
    </source>
</evidence>
<comment type="caution">
    <text evidence="14">The sequence shown here is derived from an EMBL/GenBank/DDBJ whole genome shotgun (WGS) entry which is preliminary data.</text>
</comment>
<sequence length="473" mass="51602">MAGNTQPAEQLDERYRVAGATAEQQQAVDVLTRQFLLTDERLGAIIKEFRRRMEVGLAADSTMLKMVLSHVVWRPTGQETGSYFAIDLGGTNLRVLRVTLDGKGGATSVHQKFVLPEEAKKRTLFDFIAQCVETFLDDHNMRPAASEPPLSIGFTFSYPIDQKSINSGTLIHWTKGLSVPGCIGRDVVRLLEDALLRLGLRVKVAAVVSDTVSTLLAAAYSDPAAQMGVIFGTGTNAAYYEDVASIAKWKGADPASGEMVVSIEWGAFDSEEFAILPFTPHDIKLDRKSLNPRGQAYEKMISGMYLGEIARNIMLWLADQRLLLDGRSSAILNAMWSLDTSYLSSAAVDNTPDLAEIRQIIEKTLDVPGSTLVDRRIFKTIAILVGERAARLSAVGLVATLTKRPDLLSKPITVAIDGSMYEHYPGFACIMAETASHFIPEGQFKNIRFSPTKDGSGVGAAVIAMLATQQQQQ</sequence>
<dbReference type="PANTHER" id="PTHR19443:SF16">
    <property type="entry name" value="HEXOKINASE TYPE 1-RELATED"/>
    <property type="match status" value="1"/>
</dbReference>
<evidence type="ECO:0000256" key="4">
    <source>
        <dbReference type="ARBA" id="ARBA00022679"/>
    </source>
</evidence>
<dbReference type="InterPro" id="IPR022672">
    <property type="entry name" value="Hexokinase_N"/>
</dbReference>
<dbReference type="GO" id="GO:0005739">
    <property type="term" value="C:mitochondrion"/>
    <property type="evidence" value="ECO:0007669"/>
    <property type="project" value="TreeGrafter"/>
</dbReference>
<dbReference type="PROSITE" id="PS51748">
    <property type="entry name" value="HEXOKINASE_2"/>
    <property type="match status" value="1"/>
</dbReference>
<comment type="pathway">
    <text evidence="1">Carbohydrate degradation; glycolysis; D-glyceraldehyde 3-phosphate and glycerone phosphate from D-glucose: step 1/4.</text>
</comment>
<feature type="domain" description="Hexokinase N-terminal" evidence="12">
    <location>
        <begin position="28"/>
        <end position="220"/>
    </location>
</feature>
<dbReference type="PRINTS" id="PR00475">
    <property type="entry name" value="HEXOKINASE"/>
</dbReference>
<evidence type="ECO:0000256" key="9">
    <source>
        <dbReference type="ARBA" id="ARBA00044613"/>
    </source>
</evidence>
<evidence type="ECO:0000256" key="1">
    <source>
        <dbReference type="ARBA" id="ARBA00004888"/>
    </source>
</evidence>
<keyword evidence="15" id="KW-1185">Reference proteome</keyword>
<dbReference type="AlphaFoldDB" id="A0A9W7YAU3"/>
<dbReference type="GO" id="GO:0001678">
    <property type="term" value="P:intracellular glucose homeostasis"/>
    <property type="evidence" value="ECO:0007669"/>
    <property type="project" value="InterPro"/>
</dbReference>
<reference evidence="14" key="1">
    <citation type="submission" date="2022-07" db="EMBL/GenBank/DDBJ databases">
        <title>Phylogenomic reconstructions and comparative analyses of Kickxellomycotina fungi.</title>
        <authorList>
            <person name="Reynolds N.K."/>
            <person name="Stajich J.E."/>
            <person name="Barry K."/>
            <person name="Grigoriev I.V."/>
            <person name="Crous P."/>
            <person name="Smith M.E."/>
        </authorList>
    </citation>
    <scope>NUCLEOTIDE SEQUENCE</scope>
    <source>
        <strain evidence="14">BCRC 34381</strain>
    </source>
</reference>
<dbReference type="GO" id="GO:0006006">
    <property type="term" value="P:glucose metabolic process"/>
    <property type="evidence" value="ECO:0007669"/>
    <property type="project" value="TreeGrafter"/>
</dbReference>
<dbReference type="Gene3D" id="3.40.367.20">
    <property type="match status" value="1"/>
</dbReference>
<dbReference type="Gene3D" id="3.30.420.40">
    <property type="match status" value="1"/>
</dbReference>
<comment type="catalytic activity">
    <reaction evidence="10">
        <text>D-fructose + ATP = D-fructose 6-phosphate + ADP + H(+)</text>
        <dbReference type="Rhea" id="RHEA:16125"/>
        <dbReference type="ChEBI" id="CHEBI:15378"/>
        <dbReference type="ChEBI" id="CHEBI:30616"/>
        <dbReference type="ChEBI" id="CHEBI:37721"/>
        <dbReference type="ChEBI" id="CHEBI:61527"/>
        <dbReference type="ChEBI" id="CHEBI:456216"/>
        <dbReference type="EC" id="2.7.1.1"/>
    </reaction>
    <physiologicalReaction direction="left-to-right" evidence="10">
        <dbReference type="Rhea" id="RHEA:16126"/>
    </physiologicalReaction>
</comment>
<evidence type="ECO:0000256" key="11">
    <source>
        <dbReference type="RuleBase" id="RU362007"/>
    </source>
</evidence>
<evidence type="ECO:0000256" key="3">
    <source>
        <dbReference type="ARBA" id="ARBA00009225"/>
    </source>
</evidence>
<dbReference type="OrthoDB" id="419537at2759"/>
<feature type="domain" description="Hexokinase C-terminal" evidence="13">
    <location>
        <begin position="226"/>
        <end position="465"/>
    </location>
</feature>
<dbReference type="InterPro" id="IPR019807">
    <property type="entry name" value="Hexokinase_BS"/>
</dbReference>
<comment type="catalytic activity">
    <reaction evidence="9">
        <text>a D-hexose + ATP = a D-hexose 6-phosphate + ADP + H(+)</text>
        <dbReference type="Rhea" id="RHEA:22740"/>
        <dbReference type="ChEBI" id="CHEBI:4194"/>
        <dbReference type="ChEBI" id="CHEBI:15378"/>
        <dbReference type="ChEBI" id="CHEBI:30616"/>
        <dbReference type="ChEBI" id="CHEBI:229467"/>
        <dbReference type="ChEBI" id="CHEBI:456216"/>
        <dbReference type="EC" id="2.7.1.1"/>
    </reaction>
    <physiologicalReaction direction="left-to-right" evidence="9">
        <dbReference type="Rhea" id="RHEA:22741"/>
    </physiologicalReaction>
</comment>
<comment type="pathway">
    <text evidence="2">Carbohydrate metabolism; hexose metabolism.</text>
</comment>
<dbReference type="EMBL" id="JANBOI010000958">
    <property type="protein sequence ID" value="KAJ1727867.1"/>
    <property type="molecule type" value="Genomic_DNA"/>
</dbReference>
<dbReference type="GO" id="GO:0006096">
    <property type="term" value="P:glycolytic process"/>
    <property type="evidence" value="ECO:0007669"/>
    <property type="project" value="UniProtKB-KW"/>
</dbReference>
<dbReference type="GO" id="GO:0005524">
    <property type="term" value="F:ATP binding"/>
    <property type="evidence" value="ECO:0007669"/>
    <property type="project" value="UniProtKB-UniRule"/>
</dbReference>
<evidence type="ECO:0000256" key="8">
    <source>
        <dbReference type="ARBA" id="ARBA00023152"/>
    </source>
</evidence>
<evidence type="ECO:0000259" key="12">
    <source>
        <dbReference type="Pfam" id="PF00349"/>
    </source>
</evidence>
<dbReference type="Proteomes" id="UP001143981">
    <property type="component" value="Unassembled WGS sequence"/>
</dbReference>
<keyword evidence="4 11" id="KW-0808">Transferase</keyword>
<dbReference type="GO" id="GO:0008865">
    <property type="term" value="F:fructokinase activity"/>
    <property type="evidence" value="ECO:0007669"/>
    <property type="project" value="TreeGrafter"/>
</dbReference>
<organism evidence="14 15">
    <name type="scientific">Coemansia biformis</name>
    <dbReference type="NCBI Taxonomy" id="1286918"/>
    <lineage>
        <taxon>Eukaryota</taxon>
        <taxon>Fungi</taxon>
        <taxon>Fungi incertae sedis</taxon>
        <taxon>Zoopagomycota</taxon>
        <taxon>Kickxellomycotina</taxon>
        <taxon>Kickxellomycetes</taxon>
        <taxon>Kickxellales</taxon>
        <taxon>Kickxellaceae</taxon>
        <taxon>Coemansia</taxon>
    </lineage>
</organism>
<evidence type="ECO:0000256" key="7">
    <source>
        <dbReference type="ARBA" id="ARBA00022840"/>
    </source>
</evidence>
<name>A0A9W7YAU3_9FUNG</name>
<comment type="similarity">
    <text evidence="3 11">Belongs to the hexokinase family.</text>
</comment>
<protein>
    <recommendedName>
        <fullName evidence="11">Phosphotransferase</fullName>
        <ecNumber evidence="11">2.7.1.-</ecNumber>
    </recommendedName>
</protein>
<evidence type="ECO:0000256" key="10">
    <source>
        <dbReference type="ARBA" id="ARBA00047905"/>
    </source>
</evidence>
<dbReference type="PROSITE" id="PS00378">
    <property type="entry name" value="HEXOKINASE_1"/>
    <property type="match status" value="1"/>
</dbReference>
<evidence type="ECO:0000259" key="13">
    <source>
        <dbReference type="Pfam" id="PF03727"/>
    </source>
</evidence>
<dbReference type="GO" id="GO:0004340">
    <property type="term" value="F:glucokinase activity"/>
    <property type="evidence" value="ECO:0007669"/>
    <property type="project" value="TreeGrafter"/>
</dbReference>
<dbReference type="GO" id="GO:0005829">
    <property type="term" value="C:cytosol"/>
    <property type="evidence" value="ECO:0007669"/>
    <property type="project" value="TreeGrafter"/>
</dbReference>